<gene>
    <name evidence="2" type="ORF">EEJ42_41380</name>
</gene>
<accession>A0A3M8TCY5</accession>
<proteinExistence type="predicted"/>
<protein>
    <submittedName>
        <fullName evidence="2">Uncharacterized protein</fullName>
    </submittedName>
</protein>
<evidence type="ECO:0000313" key="2">
    <source>
        <dbReference type="EMBL" id="RNF88542.1"/>
    </source>
</evidence>
<feature type="chain" id="PRO_5039721526" evidence="1">
    <location>
        <begin position="45"/>
        <end position="105"/>
    </location>
</feature>
<dbReference type="Proteomes" id="UP000275401">
    <property type="component" value="Unassembled WGS sequence"/>
</dbReference>
<name>A0A3M8TCY5_9ACTN</name>
<evidence type="ECO:0000313" key="3">
    <source>
        <dbReference type="Proteomes" id="UP000275401"/>
    </source>
</evidence>
<feature type="signal peptide" evidence="1">
    <location>
        <begin position="1"/>
        <end position="44"/>
    </location>
</feature>
<dbReference type="AlphaFoldDB" id="A0A3M8TCY5"/>
<comment type="caution">
    <text evidence="2">The sequence shown here is derived from an EMBL/GenBank/DDBJ whole genome shotgun (WGS) entry which is preliminary data.</text>
</comment>
<organism evidence="2 3">
    <name type="scientific">Streptomyces botrytidirepellens</name>
    <dbReference type="NCBI Taxonomy" id="2486417"/>
    <lineage>
        <taxon>Bacteria</taxon>
        <taxon>Bacillati</taxon>
        <taxon>Actinomycetota</taxon>
        <taxon>Actinomycetes</taxon>
        <taxon>Kitasatosporales</taxon>
        <taxon>Streptomycetaceae</taxon>
        <taxon>Streptomyces</taxon>
    </lineage>
</organism>
<reference evidence="2 3" key="1">
    <citation type="submission" date="2018-11" db="EMBL/GenBank/DDBJ databases">
        <title>The Potential of Streptomyces as Biocontrol Agents against the Tomato grey mould, Botrytis cinerea (Gray mold) Frontiers in Microbiology.</title>
        <authorList>
            <person name="Li D."/>
        </authorList>
    </citation>
    <scope>NUCLEOTIDE SEQUENCE [LARGE SCALE GENOMIC DNA]</scope>
    <source>
        <strain evidence="2 3">NEAU-LD23</strain>
    </source>
</reference>
<sequence>MRRGKARASTRRLKMRLSRIRATTALGLLAGTVMWTAGASPATASGGGWREEGHFDTQGACRKAGEAGVEKNKWDEYKCRPGRSANYVTLWVRGSGARLAGPTAG</sequence>
<keyword evidence="3" id="KW-1185">Reference proteome</keyword>
<evidence type="ECO:0000256" key="1">
    <source>
        <dbReference type="SAM" id="SignalP"/>
    </source>
</evidence>
<dbReference type="EMBL" id="RIBZ01000806">
    <property type="protein sequence ID" value="RNF88542.1"/>
    <property type="molecule type" value="Genomic_DNA"/>
</dbReference>
<keyword evidence="1" id="KW-0732">Signal</keyword>